<sequence>MSFMWFDNKIVTKPSGSEDKKEGQRMQMVVENNRPYLVDGDPPLIGCNCASNSKDNKICIHYPLASQELDAEEEKKEAIEQRKAGVTPMRIVIRENKEWTNLMKERGWDKEGLLIGKRQNGLREPLVAEENDKIVGDNDVPFDEAQHLYQYKKWDSETEEQELDAEAEADSTTSGINYGSFCAQTQF</sequence>
<accession>A0A183BSL6</accession>
<name>A0A183BSL6_GLOPA</name>
<evidence type="ECO:0000256" key="1">
    <source>
        <dbReference type="SAM" id="MobiDB-lite"/>
    </source>
</evidence>
<dbReference type="AlphaFoldDB" id="A0A183BSL6"/>
<keyword evidence="2" id="KW-1185">Reference proteome</keyword>
<reference evidence="2" key="1">
    <citation type="submission" date="2013-12" db="EMBL/GenBank/DDBJ databases">
        <authorList>
            <person name="Aslett M."/>
        </authorList>
    </citation>
    <scope>NUCLEOTIDE SEQUENCE [LARGE SCALE GENOMIC DNA]</scope>
    <source>
        <strain evidence="2">Lindley</strain>
    </source>
</reference>
<feature type="region of interest" description="Disordered" evidence="1">
    <location>
        <begin position="156"/>
        <end position="178"/>
    </location>
</feature>
<dbReference type="WBParaSite" id="GPLIN_000360200">
    <property type="protein sequence ID" value="GPLIN_000360200"/>
    <property type="gene ID" value="GPLIN_000360200"/>
</dbReference>
<evidence type="ECO:0000313" key="3">
    <source>
        <dbReference type="WBParaSite" id="GPLIN_000360200"/>
    </source>
</evidence>
<feature type="compositionally biased region" description="Acidic residues" evidence="1">
    <location>
        <begin position="157"/>
        <end position="169"/>
    </location>
</feature>
<dbReference type="Proteomes" id="UP000050741">
    <property type="component" value="Unassembled WGS sequence"/>
</dbReference>
<reference evidence="2" key="2">
    <citation type="submission" date="2014-05" db="EMBL/GenBank/DDBJ databases">
        <title>The genome and life-stage specific transcriptomes of Globodera pallida elucidate key aspects of plant parasitism by a cyst nematode.</title>
        <authorList>
            <person name="Cotton J.A."/>
            <person name="Lilley C.J."/>
            <person name="Jones L.M."/>
            <person name="Kikuchi T."/>
            <person name="Reid A.J."/>
            <person name="Thorpe P."/>
            <person name="Tsai I.J."/>
            <person name="Beasley H."/>
            <person name="Blok V."/>
            <person name="Cock P.J.A."/>
            <person name="Van den Akker S.E."/>
            <person name="Holroyd N."/>
            <person name="Hunt M."/>
            <person name="Mantelin S."/>
            <person name="Naghra H."/>
            <person name="Pain A."/>
            <person name="Palomares-Rius J.E."/>
            <person name="Zarowiecki M."/>
            <person name="Berriman M."/>
            <person name="Jones J.T."/>
            <person name="Urwin P.E."/>
        </authorList>
    </citation>
    <scope>NUCLEOTIDE SEQUENCE [LARGE SCALE GENOMIC DNA]</scope>
    <source>
        <strain evidence="2">Lindley</strain>
    </source>
</reference>
<proteinExistence type="predicted"/>
<organism evidence="2 3">
    <name type="scientific">Globodera pallida</name>
    <name type="common">Potato cyst nematode worm</name>
    <name type="synonym">Heterodera pallida</name>
    <dbReference type="NCBI Taxonomy" id="36090"/>
    <lineage>
        <taxon>Eukaryota</taxon>
        <taxon>Metazoa</taxon>
        <taxon>Ecdysozoa</taxon>
        <taxon>Nematoda</taxon>
        <taxon>Chromadorea</taxon>
        <taxon>Rhabditida</taxon>
        <taxon>Tylenchina</taxon>
        <taxon>Tylenchomorpha</taxon>
        <taxon>Tylenchoidea</taxon>
        <taxon>Heteroderidae</taxon>
        <taxon>Heteroderinae</taxon>
        <taxon>Globodera</taxon>
    </lineage>
</organism>
<protein>
    <submittedName>
        <fullName evidence="3">Pre-mRNA-splicing factor SLU7</fullName>
    </submittedName>
</protein>
<reference evidence="3" key="3">
    <citation type="submission" date="2016-06" db="UniProtKB">
        <authorList>
            <consortium name="WormBaseParasite"/>
        </authorList>
    </citation>
    <scope>IDENTIFICATION</scope>
</reference>
<evidence type="ECO:0000313" key="2">
    <source>
        <dbReference type="Proteomes" id="UP000050741"/>
    </source>
</evidence>